<organism evidence="10 11">
    <name type="scientific">Sphingobium yanoikuyae</name>
    <name type="common">Sphingomonas yanoikuyae</name>
    <dbReference type="NCBI Taxonomy" id="13690"/>
    <lineage>
        <taxon>Bacteria</taxon>
        <taxon>Pseudomonadati</taxon>
        <taxon>Pseudomonadota</taxon>
        <taxon>Alphaproteobacteria</taxon>
        <taxon>Sphingomonadales</taxon>
        <taxon>Sphingomonadaceae</taxon>
        <taxon>Sphingobium</taxon>
    </lineage>
</organism>
<dbReference type="InterPro" id="IPR013482">
    <property type="entry name" value="Molybde_CF_guanTrfase"/>
</dbReference>
<keyword evidence="6 8" id="KW-0342">GTP-binding</keyword>
<dbReference type="SUPFAM" id="SSF53448">
    <property type="entry name" value="Nucleotide-diphospho-sugar transferases"/>
    <property type="match status" value="1"/>
</dbReference>
<comment type="function">
    <text evidence="8">Transfers a GMP moiety from GTP to Mo-molybdopterin (Mo-MPT) cofactor (Moco or molybdenum cofactor) to form Mo-molybdopterin guanine dinucleotide (Mo-MGD) cofactor.</text>
</comment>
<dbReference type="Proteomes" id="UP000028534">
    <property type="component" value="Unassembled WGS sequence"/>
</dbReference>
<dbReference type="InterPro" id="IPR025877">
    <property type="entry name" value="MobA-like_NTP_Trfase"/>
</dbReference>
<dbReference type="AlphaFoldDB" id="A0A084ELW4"/>
<comment type="caution">
    <text evidence="8">Lacks conserved residue(s) required for the propagation of feature annotation.</text>
</comment>
<evidence type="ECO:0000256" key="7">
    <source>
        <dbReference type="ARBA" id="ARBA00023150"/>
    </source>
</evidence>
<dbReference type="GO" id="GO:0061603">
    <property type="term" value="F:molybdenum cofactor guanylyltransferase activity"/>
    <property type="evidence" value="ECO:0007669"/>
    <property type="project" value="UniProtKB-EC"/>
</dbReference>
<evidence type="ECO:0000256" key="6">
    <source>
        <dbReference type="ARBA" id="ARBA00023134"/>
    </source>
</evidence>
<dbReference type="eggNOG" id="COG0746">
    <property type="taxonomic scope" value="Bacteria"/>
</dbReference>
<keyword evidence="7 8" id="KW-0501">Molybdenum cofactor biosynthesis</keyword>
<evidence type="ECO:0000256" key="4">
    <source>
        <dbReference type="ARBA" id="ARBA00022741"/>
    </source>
</evidence>
<feature type="binding site" evidence="8">
    <location>
        <position position="21"/>
    </location>
    <ligand>
        <name>GTP</name>
        <dbReference type="ChEBI" id="CHEBI:37565"/>
    </ligand>
</feature>
<dbReference type="PATRIC" id="fig|13690.10.peg.2399"/>
<feature type="binding site" evidence="8">
    <location>
        <position position="94"/>
    </location>
    <ligand>
        <name>GTP</name>
        <dbReference type="ChEBI" id="CHEBI:37565"/>
    </ligand>
</feature>
<evidence type="ECO:0000313" key="11">
    <source>
        <dbReference type="Proteomes" id="UP000028534"/>
    </source>
</evidence>
<dbReference type="PANTHER" id="PTHR19136">
    <property type="entry name" value="MOLYBDENUM COFACTOR GUANYLYLTRANSFERASE"/>
    <property type="match status" value="1"/>
</dbReference>
<comment type="catalytic activity">
    <reaction evidence="8">
        <text>Mo-molybdopterin + GTP + H(+) = Mo-molybdopterin guanine dinucleotide + diphosphate</text>
        <dbReference type="Rhea" id="RHEA:34243"/>
        <dbReference type="ChEBI" id="CHEBI:15378"/>
        <dbReference type="ChEBI" id="CHEBI:33019"/>
        <dbReference type="ChEBI" id="CHEBI:37565"/>
        <dbReference type="ChEBI" id="CHEBI:71302"/>
        <dbReference type="ChEBI" id="CHEBI:71310"/>
        <dbReference type="EC" id="2.7.7.77"/>
    </reaction>
</comment>
<dbReference type="InterPro" id="IPR029044">
    <property type="entry name" value="Nucleotide-diphossugar_trans"/>
</dbReference>
<keyword evidence="4 8" id="KW-0547">Nucleotide-binding</keyword>
<protein>
    <recommendedName>
        <fullName evidence="8">Molybdenum cofactor guanylyltransferase</fullName>
        <shortName evidence="8">MoCo guanylyltransferase</shortName>
        <ecNumber evidence="8">2.7.7.77</ecNumber>
    </recommendedName>
    <alternativeName>
        <fullName evidence="8">GTP:molybdopterin guanylyltransferase</fullName>
    </alternativeName>
    <alternativeName>
        <fullName evidence="8">Mo-MPT guanylyltransferase</fullName>
    </alternativeName>
    <alternativeName>
        <fullName evidence="8">Molybdopterin guanylyltransferase</fullName>
    </alternativeName>
    <alternativeName>
        <fullName evidence="8">Molybdopterin-guanine dinucleotide synthase</fullName>
        <shortName evidence="8">MGD synthase</shortName>
    </alternativeName>
</protein>
<evidence type="ECO:0000256" key="5">
    <source>
        <dbReference type="ARBA" id="ARBA00022842"/>
    </source>
</evidence>
<sequence length="179" mass="19043">MARLLGAIMAGGRATRFGSDKAAALLDGRRLIDHAIDALSPHVAAIAICGRTEEAYLSLPDRPEPDMGPLGGLNAALHHAQAHGFDGVLTSGCDMPFYPTDLPALLIGERAAILDGQQLLGWWPAALAPELDAHLAEDNNRSIRGWLARIGARTVTLPGLVLPNINRPDDLVAIRRDRG</sequence>
<comment type="similarity">
    <text evidence="8">Belongs to the MobA family.</text>
</comment>
<keyword evidence="2 8" id="KW-0808">Transferase</keyword>
<evidence type="ECO:0000256" key="3">
    <source>
        <dbReference type="ARBA" id="ARBA00022723"/>
    </source>
</evidence>
<keyword evidence="5 8" id="KW-0460">Magnesium</keyword>
<proteinExistence type="inferred from homology"/>
<accession>A0A084ELW4</accession>
<dbReference type="EC" id="2.7.7.77" evidence="8"/>
<dbReference type="Gene3D" id="3.90.550.10">
    <property type="entry name" value="Spore Coat Polysaccharide Biosynthesis Protein SpsA, Chain A"/>
    <property type="match status" value="1"/>
</dbReference>
<comment type="caution">
    <text evidence="10">The sequence shown here is derived from an EMBL/GenBank/DDBJ whole genome shotgun (WGS) entry which is preliminary data.</text>
</comment>
<evidence type="ECO:0000256" key="1">
    <source>
        <dbReference type="ARBA" id="ARBA00022490"/>
    </source>
</evidence>
<dbReference type="CDD" id="cd02503">
    <property type="entry name" value="MobA"/>
    <property type="match status" value="1"/>
</dbReference>
<evidence type="ECO:0000256" key="8">
    <source>
        <dbReference type="HAMAP-Rule" id="MF_00316"/>
    </source>
</evidence>
<keyword evidence="1 8" id="KW-0963">Cytoplasm</keyword>
<dbReference type="GO" id="GO:0005525">
    <property type="term" value="F:GTP binding"/>
    <property type="evidence" value="ECO:0007669"/>
    <property type="project" value="UniProtKB-UniRule"/>
</dbReference>
<dbReference type="GO" id="GO:0006777">
    <property type="term" value="P:Mo-molybdopterin cofactor biosynthetic process"/>
    <property type="evidence" value="ECO:0007669"/>
    <property type="project" value="UniProtKB-KW"/>
</dbReference>
<keyword evidence="10" id="KW-0548">Nucleotidyltransferase</keyword>
<dbReference type="Pfam" id="PF12804">
    <property type="entry name" value="NTP_transf_3"/>
    <property type="match status" value="1"/>
</dbReference>
<dbReference type="HAMAP" id="MF_00316">
    <property type="entry name" value="MobA"/>
    <property type="match status" value="1"/>
</dbReference>
<keyword evidence="3 8" id="KW-0479">Metal-binding</keyword>
<feature type="domain" description="MobA-like NTP transferase" evidence="9">
    <location>
        <begin position="6"/>
        <end position="145"/>
    </location>
</feature>
<dbReference type="STRING" id="13690.AX777_08145"/>
<comment type="domain">
    <text evidence="8">The N-terminal domain determines nucleotide recognition and specific binding, while the C-terminal domain determines the specific binding to the target protein.</text>
</comment>
<comment type="subcellular location">
    <subcellularLocation>
        <location evidence="8">Cytoplasm</location>
    </subcellularLocation>
</comment>
<evidence type="ECO:0000256" key="2">
    <source>
        <dbReference type="ARBA" id="ARBA00022679"/>
    </source>
</evidence>
<reference evidence="10 11" key="1">
    <citation type="submission" date="2014-03" db="EMBL/GenBank/DDBJ databases">
        <title>Genome sequence of Sphingobium yanoikuyae B1.</title>
        <authorList>
            <person name="Gan H.M."/>
            <person name="Gan H.Y."/>
            <person name="Savka M.A."/>
        </authorList>
    </citation>
    <scope>NUCLEOTIDE SEQUENCE [LARGE SCALE GENOMIC DNA]</scope>
    <source>
        <strain evidence="10 11">B1</strain>
    </source>
</reference>
<comment type="subunit">
    <text evidence="8">Monomer.</text>
</comment>
<comment type="cofactor">
    <cofactor evidence="8">
        <name>Mg(2+)</name>
        <dbReference type="ChEBI" id="CHEBI:18420"/>
    </cofactor>
</comment>
<dbReference type="GO" id="GO:0046872">
    <property type="term" value="F:metal ion binding"/>
    <property type="evidence" value="ECO:0007669"/>
    <property type="project" value="UniProtKB-KW"/>
</dbReference>
<dbReference type="GO" id="GO:0005737">
    <property type="term" value="C:cytoplasm"/>
    <property type="evidence" value="ECO:0007669"/>
    <property type="project" value="UniProtKB-SubCell"/>
</dbReference>
<evidence type="ECO:0000259" key="9">
    <source>
        <dbReference type="Pfam" id="PF12804"/>
    </source>
</evidence>
<dbReference type="RefSeq" id="WP_037519501.1">
    <property type="nucleotide sequence ID" value="NZ_JGVR01000012.1"/>
</dbReference>
<dbReference type="EMBL" id="JGVR01000012">
    <property type="protein sequence ID" value="KEZ18956.1"/>
    <property type="molecule type" value="Genomic_DNA"/>
</dbReference>
<evidence type="ECO:0000313" key="10">
    <source>
        <dbReference type="EMBL" id="KEZ18956.1"/>
    </source>
</evidence>
<feature type="binding site" evidence="8">
    <location>
        <position position="66"/>
    </location>
    <ligand>
        <name>GTP</name>
        <dbReference type="ChEBI" id="CHEBI:37565"/>
    </ligand>
</feature>
<feature type="binding site" evidence="8">
    <location>
        <position position="94"/>
    </location>
    <ligand>
        <name>Mg(2+)</name>
        <dbReference type="ChEBI" id="CHEBI:18420"/>
    </ligand>
</feature>
<dbReference type="PANTHER" id="PTHR19136:SF81">
    <property type="entry name" value="MOLYBDENUM COFACTOR GUANYLYLTRANSFERASE"/>
    <property type="match status" value="1"/>
</dbReference>
<gene>
    <name evidence="8 10" type="primary">mobA</name>
    <name evidence="10" type="ORF">CP98_02337</name>
</gene>
<name>A0A084ELW4_SPHYA</name>